<dbReference type="InterPro" id="IPR000300">
    <property type="entry name" value="IPPc"/>
</dbReference>
<dbReference type="GO" id="GO:0016791">
    <property type="term" value="F:phosphatase activity"/>
    <property type="evidence" value="ECO:0007669"/>
    <property type="project" value="InterPro"/>
</dbReference>
<reference evidence="3" key="1">
    <citation type="submission" date="2020-11" db="EMBL/GenBank/DDBJ databases">
        <authorList>
            <person name="Tran Van P."/>
        </authorList>
    </citation>
    <scope>NUCLEOTIDE SEQUENCE</scope>
</reference>
<name>A0A7R8XCS3_9CRUS</name>
<dbReference type="SMART" id="SM00128">
    <property type="entry name" value="IPPc"/>
    <property type="match status" value="1"/>
</dbReference>
<dbReference type="Pfam" id="PF22669">
    <property type="entry name" value="Exo_endo_phos2"/>
    <property type="match status" value="1"/>
</dbReference>
<evidence type="ECO:0000259" key="2">
    <source>
        <dbReference type="SMART" id="SM00128"/>
    </source>
</evidence>
<organism evidence="3">
    <name type="scientific">Darwinula stevensoni</name>
    <dbReference type="NCBI Taxonomy" id="69355"/>
    <lineage>
        <taxon>Eukaryota</taxon>
        <taxon>Metazoa</taxon>
        <taxon>Ecdysozoa</taxon>
        <taxon>Arthropoda</taxon>
        <taxon>Crustacea</taxon>
        <taxon>Oligostraca</taxon>
        <taxon>Ostracoda</taxon>
        <taxon>Podocopa</taxon>
        <taxon>Podocopida</taxon>
        <taxon>Darwinulocopina</taxon>
        <taxon>Darwinuloidea</taxon>
        <taxon>Darwinulidae</taxon>
        <taxon>Darwinula</taxon>
    </lineage>
</organism>
<evidence type="ECO:0000313" key="4">
    <source>
        <dbReference type="Proteomes" id="UP000677054"/>
    </source>
</evidence>
<dbReference type="GO" id="GO:0046856">
    <property type="term" value="P:phosphatidylinositol dephosphorylation"/>
    <property type="evidence" value="ECO:0007669"/>
    <property type="project" value="InterPro"/>
</dbReference>
<dbReference type="EMBL" id="LR900249">
    <property type="protein sequence ID" value="CAD7244884.1"/>
    <property type="molecule type" value="Genomic_DNA"/>
</dbReference>
<gene>
    <name evidence="3" type="ORF">DSTB1V02_LOCUS4769</name>
</gene>
<feature type="domain" description="Inositol polyphosphate-related phosphatase" evidence="2">
    <location>
        <begin position="141"/>
        <end position="441"/>
    </location>
</feature>
<keyword evidence="4" id="KW-1185">Reference proteome</keyword>
<dbReference type="OrthoDB" id="2248459at2759"/>
<feature type="region of interest" description="Disordered" evidence="1">
    <location>
        <begin position="45"/>
        <end position="91"/>
    </location>
</feature>
<dbReference type="Proteomes" id="UP000677054">
    <property type="component" value="Unassembled WGS sequence"/>
</dbReference>
<feature type="region of interest" description="Disordered" evidence="1">
    <location>
        <begin position="1"/>
        <end position="32"/>
    </location>
</feature>
<dbReference type="EMBL" id="CAJPEV010000732">
    <property type="protein sequence ID" value="CAG0888020.1"/>
    <property type="molecule type" value="Genomic_DNA"/>
</dbReference>
<dbReference type="SUPFAM" id="SSF56219">
    <property type="entry name" value="DNase I-like"/>
    <property type="match status" value="1"/>
</dbReference>
<proteinExistence type="predicted"/>
<dbReference type="AlphaFoldDB" id="A0A7R8XCS3"/>
<feature type="compositionally biased region" description="Basic and acidic residues" evidence="1">
    <location>
        <begin position="59"/>
        <end position="68"/>
    </location>
</feature>
<dbReference type="InterPro" id="IPR053321">
    <property type="entry name" value="IPP-5-Phosphatase_Type_IV"/>
</dbReference>
<dbReference type="PANTHER" id="PTHR47039">
    <property type="entry name" value="INOSITOL POLYPHOSPHATE 5-PHOSPHATASE E"/>
    <property type="match status" value="1"/>
</dbReference>
<feature type="compositionally biased region" description="Acidic residues" evidence="1">
    <location>
        <begin position="73"/>
        <end position="89"/>
    </location>
</feature>
<feature type="compositionally biased region" description="Basic and acidic residues" evidence="1">
    <location>
        <begin position="1"/>
        <end position="18"/>
    </location>
</feature>
<protein>
    <recommendedName>
        <fullName evidence="2">Inositol polyphosphate-related phosphatase domain-containing protein</fullName>
    </recommendedName>
</protein>
<evidence type="ECO:0000313" key="3">
    <source>
        <dbReference type="EMBL" id="CAD7244884.1"/>
    </source>
</evidence>
<accession>A0A7R8XCS3</accession>
<sequence length="495" mass="56872">MYDGLEKLEEEEMKKQTPEDDVFPSRIPSKEDGDIYKMRHERWTLRRSSKSESCLHISESNEGRRELRSSYSSDDEKEIFQNDEAEGSQENEYFSSVQQPKSVVMPQLSTREAKLRSFMVGHISGKALLGLTELKRYFPDRILKIYILSWNMNGQPPLRRLDEIVYPSFVEAVPDLLVIGSQESYPARRIWEVDLQEAIGPSHVLFHSTALGTLHLALFIRRDLIWFCSEPETSSFSIRQPTTIKTKGGICIMLYFFGTSLLFINSHLSAHHDNVQDRISDYKRICRGLDFPKILPIKSHRYTSDITSMFDYVFWFGDLNFRISQPRDAVLEQVSTNGQPRFSQAILKHDQLLSLITEGSAFKGFSEAPIHFPPTYKYDPGTGNWDSSDKQRTPAYTDRILYRCKTSRTVKSLAYDSLTYVKTSDHKPVWGLFTVTIRPGSEANVSYSLFSIPLSAGLFQRDIYLAALERRATALEIKKRKTMPSKSKSLVCSIQ</sequence>
<dbReference type="PANTHER" id="PTHR47039:SF1">
    <property type="entry name" value="INOSITOL POLYPHOSPHATE 5-PHOSPHATASE E"/>
    <property type="match status" value="1"/>
</dbReference>
<dbReference type="InterPro" id="IPR036691">
    <property type="entry name" value="Endo/exonu/phosph_ase_sf"/>
</dbReference>
<dbReference type="Gene3D" id="3.60.10.10">
    <property type="entry name" value="Endonuclease/exonuclease/phosphatase"/>
    <property type="match status" value="1"/>
</dbReference>
<evidence type="ECO:0000256" key="1">
    <source>
        <dbReference type="SAM" id="MobiDB-lite"/>
    </source>
</evidence>